<dbReference type="VEuPathDB" id="FungiDB:VP01_1088g2"/>
<reference evidence="1 2" key="1">
    <citation type="submission" date="2015-08" db="EMBL/GenBank/DDBJ databases">
        <title>Next Generation Sequencing and Analysis of the Genome of Puccinia sorghi L Schw, the Causal Agent of Maize Common Rust.</title>
        <authorList>
            <person name="Rochi L."/>
            <person name="Burguener G."/>
            <person name="Darino M."/>
            <person name="Turjanski A."/>
            <person name="Kreff E."/>
            <person name="Dieguez M.J."/>
            <person name="Sacco F."/>
        </authorList>
    </citation>
    <scope>NUCLEOTIDE SEQUENCE [LARGE SCALE GENOMIC DNA]</scope>
    <source>
        <strain evidence="1 2">RO10H11247</strain>
    </source>
</reference>
<dbReference type="AlphaFoldDB" id="A0A0L6VUJ5"/>
<dbReference type="Proteomes" id="UP000037035">
    <property type="component" value="Unassembled WGS sequence"/>
</dbReference>
<evidence type="ECO:0000313" key="2">
    <source>
        <dbReference type="Proteomes" id="UP000037035"/>
    </source>
</evidence>
<evidence type="ECO:0000313" key="1">
    <source>
        <dbReference type="EMBL" id="KNZ63885.1"/>
    </source>
</evidence>
<gene>
    <name evidence="1" type="ORF">VP01_1088g2</name>
</gene>
<keyword evidence="2" id="KW-1185">Reference proteome</keyword>
<dbReference type="EMBL" id="LAVV01000987">
    <property type="protein sequence ID" value="KNZ63885.1"/>
    <property type="molecule type" value="Genomic_DNA"/>
</dbReference>
<sequence length="91" mass="10256">MNAFCAIKITLQCDFGIVIQIKPHSIWELQDSVILFPSYGNLGSHLLFRNSSSMLILLDKFFPLSIKAIKTNLKLDDGNLNILQGEHIPEN</sequence>
<name>A0A0L6VUJ5_9BASI</name>
<protein>
    <submittedName>
        <fullName evidence="1">Uncharacterized protein</fullName>
    </submittedName>
</protein>
<comment type="caution">
    <text evidence="1">The sequence shown here is derived from an EMBL/GenBank/DDBJ whole genome shotgun (WGS) entry which is preliminary data.</text>
</comment>
<organism evidence="1 2">
    <name type="scientific">Puccinia sorghi</name>
    <dbReference type="NCBI Taxonomy" id="27349"/>
    <lineage>
        <taxon>Eukaryota</taxon>
        <taxon>Fungi</taxon>
        <taxon>Dikarya</taxon>
        <taxon>Basidiomycota</taxon>
        <taxon>Pucciniomycotina</taxon>
        <taxon>Pucciniomycetes</taxon>
        <taxon>Pucciniales</taxon>
        <taxon>Pucciniaceae</taxon>
        <taxon>Puccinia</taxon>
    </lineage>
</organism>
<proteinExistence type="predicted"/>
<dbReference type="STRING" id="27349.A0A0L6VUJ5"/>
<accession>A0A0L6VUJ5</accession>